<accession>A0A2M7Q9U5</accession>
<dbReference type="Proteomes" id="UP000230363">
    <property type="component" value="Unassembled WGS sequence"/>
</dbReference>
<evidence type="ECO:0000313" key="1">
    <source>
        <dbReference type="EMBL" id="PIY59734.1"/>
    </source>
</evidence>
<organism evidence="1 2">
    <name type="scientific">Candidatus Wolfebacteria bacterium CG_4_10_14_0_8_um_filter_37_11</name>
    <dbReference type="NCBI Taxonomy" id="1975062"/>
    <lineage>
        <taxon>Bacteria</taxon>
        <taxon>Candidatus Wolfeibacteriota</taxon>
    </lineage>
</organism>
<comment type="caution">
    <text evidence="1">The sequence shown here is derived from an EMBL/GenBank/DDBJ whole genome shotgun (WGS) entry which is preliminary data.</text>
</comment>
<proteinExistence type="predicted"/>
<name>A0A2M7Q9U5_9BACT</name>
<protein>
    <submittedName>
        <fullName evidence="1">Uncharacterized protein</fullName>
    </submittedName>
</protein>
<dbReference type="AlphaFoldDB" id="A0A2M7Q9U5"/>
<evidence type="ECO:0000313" key="2">
    <source>
        <dbReference type="Proteomes" id="UP000230363"/>
    </source>
</evidence>
<gene>
    <name evidence="1" type="ORF">COY96_00160</name>
</gene>
<feature type="non-terminal residue" evidence="1">
    <location>
        <position position="41"/>
    </location>
</feature>
<feature type="non-terminal residue" evidence="1">
    <location>
        <position position="1"/>
    </location>
</feature>
<sequence>DARPEQRRRIFLAGNIGKPAVELLPKLKNNSIVILELSSFQ</sequence>
<dbReference type="EMBL" id="PFKZ01000006">
    <property type="protein sequence ID" value="PIY59734.1"/>
    <property type="molecule type" value="Genomic_DNA"/>
</dbReference>
<reference evidence="2" key="1">
    <citation type="submission" date="2017-09" db="EMBL/GenBank/DDBJ databases">
        <title>Depth-based differentiation of microbial function through sediment-hosted aquifers and enrichment of novel symbionts in the deep terrestrial subsurface.</title>
        <authorList>
            <person name="Probst A.J."/>
            <person name="Ladd B."/>
            <person name="Jarett J.K."/>
            <person name="Geller-Mcgrath D.E."/>
            <person name="Sieber C.M.K."/>
            <person name="Emerson J.B."/>
            <person name="Anantharaman K."/>
            <person name="Thomas B.C."/>
            <person name="Malmstrom R."/>
            <person name="Stieglmeier M."/>
            <person name="Klingl A."/>
            <person name="Woyke T."/>
            <person name="Ryan C.M."/>
            <person name="Banfield J.F."/>
        </authorList>
    </citation>
    <scope>NUCLEOTIDE SEQUENCE [LARGE SCALE GENOMIC DNA]</scope>
</reference>